<comment type="catalytic activity">
    <reaction evidence="1">
        <text>Random endo-hydrolysis of N-acetyl-beta-D-glucosaminide (1-&gt;4)-beta-linkages in chitin and chitodextrins.</text>
        <dbReference type="EC" id="3.2.1.14"/>
    </reaction>
</comment>
<dbReference type="PANTHER" id="PTHR11177">
    <property type="entry name" value="CHITINASE"/>
    <property type="match status" value="1"/>
</dbReference>
<reference evidence="10 11" key="1">
    <citation type="submission" date="2014-04" db="EMBL/GenBank/DDBJ databases">
        <authorList>
            <consortium name="DOE Joint Genome Institute"/>
            <person name="Kuo A."/>
            <person name="Zuccaro A."/>
            <person name="Kohler A."/>
            <person name="Nagy L.G."/>
            <person name="Floudas D."/>
            <person name="Copeland A."/>
            <person name="Barry K.W."/>
            <person name="Cichocki N."/>
            <person name="Veneault-Fourrey C."/>
            <person name="LaButti K."/>
            <person name="Lindquist E.A."/>
            <person name="Lipzen A."/>
            <person name="Lundell T."/>
            <person name="Morin E."/>
            <person name="Murat C."/>
            <person name="Sun H."/>
            <person name="Tunlid A."/>
            <person name="Henrissat B."/>
            <person name="Grigoriev I.V."/>
            <person name="Hibbett D.S."/>
            <person name="Martin F."/>
            <person name="Nordberg H.P."/>
            <person name="Cantor M.N."/>
            <person name="Hua S.X."/>
        </authorList>
    </citation>
    <scope>NUCLEOTIDE SEQUENCE [LARGE SCALE GENOMIC DNA]</scope>
    <source>
        <strain evidence="10 11">MAFF 305830</strain>
    </source>
</reference>
<keyword evidence="6" id="KW-0624">Polysaccharide degradation</keyword>
<sequence length="367" mass="39689">MLSDVEEMLKVAREGAGDDLLRRLVAGAHAQGRYVKLSVGGWTGSAHFSRATSTSAGRSKLCRSIVKVYEAFGLDGIDIDWEYPNQSGAGNEYSPDDTSNFLLFLKRLRKKLPPSARITAATQVWPFADRDGQPLGDVSEFARVLDWILLMNYDVWGCESYFFGPNAPLADGCGNSTQPKANAEAAIRSWLNAGFTARQLVLGVPAYGYVSRSEREQLASRDERAGSTPSIVLSRTTHGNTMEMSAVEVTGDDGGSDGGQIQFNQLVGQGALVRNGGGEGGGNGWRNYNGAGGFERRWDSCSSTPWLRSEARRQVVTYDDPESMRLKGEMGRRYGILGVNLFAAHGDDGWALVDGVRDGLGLSLPST</sequence>
<name>A0A0C3AM31_SERVB</name>
<dbReference type="InterPro" id="IPR017853">
    <property type="entry name" value="GH"/>
</dbReference>
<evidence type="ECO:0000256" key="3">
    <source>
        <dbReference type="ARBA" id="ARBA00023024"/>
    </source>
</evidence>
<dbReference type="Proteomes" id="UP000054097">
    <property type="component" value="Unassembled WGS sequence"/>
</dbReference>
<dbReference type="InterPro" id="IPR011583">
    <property type="entry name" value="Chitinase_II/V-like_cat"/>
</dbReference>
<dbReference type="PANTHER" id="PTHR11177:SF392">
    <property type="entry name" value="HAP41P"/>
    <property type="match status" value="1"/>
</dbReference>
<dbReference type="InterPro" id="IPR001579">
    <property type="entry name" value="Glyco_hydro_18_chit_AS"/>
</dbReference>
<keyword evidence="2 7" id="KW-0378">Hydrolase</keyword>
<dbReference type="PROSITE" id="PS51910">
    <property type="entry name" value="GH18_2"/>
    <property type="match status" value="1"/>
</dbReference>
<dbReference type="HOGENOM" id="CLU_002833_6_1_1"/>
<dbReference type="STRING" id="933852.A0A0C3AM31"/>
<dbReference type="AlphaFoldDB" id="A0A0C3AM31"/>
<evidence type="ECO:0000256" key="2">
    <source>
        <dbReference type="ARBA" id="ARBA00022801"/>
    </source>
</evidence>
<evidence type="ECO:0000256" key="4">
    <source>
        <dbReference type="ARBA" id="ARBA00023277"/>
    </source>
</evidence>
<organism evidence="10 11">
    <name type="scientific">Serendipita vermifera MAFF 305830</name>
    <dbReference type="NCBI Taxonomy" id="933852"/>
    <lineage>
        <taxon>Eukaryota</taxon>
        <taxon>Fungi</taxon>
        <taxon>Dikarya</taxon>
        <taxon>Basidiomycota</taxon>
        <taxon>Agaricomycotina</taxon>
        <taxon>Agaricomycetes</taxon>
        <taxon>Sebacinales</taxon>
        <taxon>Serendipitaceae</taxon>
        <taxon>Serendipita</taxon>
    </lineage>
</organism>
<proteinExistence type="inferred from homology"/>
<evidence type="ECO:0000313" key="11">
    <source>
        <dbReference type="Proteomes" id="UP000054097"/>
    </source>
</evidence>
<dbReference type="InterPro" id="IPR029070">
    <property type="entry name" value="Chitinase_insertion_sf"/>
</dbReference>
<dbReference type="SUPFAM" id="SSF51445">
    <property type="entry name" value="(Trans)glycosidases"/>
    <property type="match status" value="1"/>
</dbReference>
<evidence type="ECO:0000256" key="5">
    <source>
        <dbReference type="ARBA" id="ARBA00023295"/>
    </source>
</evidence>
<evidence type="ECO:0000313" key="10">
    <source>
        <dbReference type="EMBL" id="KIM25610.1"/>
    </source>
</evidence>
<evidence type="ECO:0000256" key="6">
    <source>
        <dbReference type="ARBA" id="ARBA00023326"/>
    </source>
</evidence>
<dbReference type="SMART" id="SM00636">
    <property type="entry name" value="Glyco_18"/>
    <property type="match status" value="1"/>
</dbReference>
<dbReference type="GO" id="GO:0008843">
    <property type="term" value="F:endochitinase activity"/>
    <property type="evidence" value="ECO:0007669"/>
    <property type="project" value="UniProtKB-EC"/>
</dbReference>
<evidence type="ECO:0000259" key="9">
    <source>
        <dbReference type="PROSITE" id="PS51910"/>
    </source>
</evidence>
<keyword evidence="4" id="KW-0119">Carbohydrate metabolism</keyword>
<keyword evidence="5 7" id="KW-0326">Glycosidase</keyword>
<accession>A0A0C3AM31</accession>
<reference evidence="11" key="2">
    <citation type="submission" date="2015-01" db="EMBL/GenBank/DDBJ databases">
        <title>Evolutionary Origins and Diversification of the Mycorrhizal Mutualists.</title>
        <authorList>
            <consortium name="DOE Joint Genome Institute"/>
            <consortium name="Mycorrhizal Genomics Consortium"/>
            <person name="Kohler A."/>
            <person name="Kuo A."/>
            <person name="Nagy L.G."/>
            <person name="Floudas D."/>
            <person name="Copeland A."/>
            <person name="Barry K.W."/>
            <person name="Cichocki N."/>
            <person name="Veneault-Fourrey C."/>
            <person name="LaButti K."/>
            <person name="Lindquist E.A."/>
            <person name="Lipzen A."/>
            <person name="Lundell T."/>
            <person name="Morin E."/>
            <person name="Murat C."/>
            <person name="Riley R."/>
            <person name="Ohm R."/>
            <person name="Sun H."/>
            <person name="Tunlid A."/>
            <person name="Henrissat B."/>
            <person name="Grigoriev I.V."/>
            <person name="Hibbett D.S."/>
            <person name="Martin F."/>
        </authorList>
    </citation>
    <scope>NUCLEOTIDE SEQUENCE [LARGE SCALE GENOMIC DNA]</scope>
    <source>
        <strain evidence="11">MAFF 305830</strain>
    </source>
</reference>
<evidence type="ECO:0000256" key="1">
    <source>
        <dbReference type="ARBA" id="ARBA00000822"/>
    </source>
</evidence>
<protein>
    <submittedName>
        <fullName evidence="10">Glycoside hydrolase family 18 protein</fullName>
    </submittedName>
</protein>
<dbReference type="Gene3D" id="3.20.20.80">
    <property type="entry name" value="Glycosidases"/>
    <property type="match status" value="1"/>
</dbReference>
<feature type="domain" description="GH18" evidence="9">
    <location>
        <begin position="1"/>
        <end position="363"/>
    </location>
</feature>
<dbReference type="PROSITE" id="PS01095">
    <property type="entry name" value="GH18_1"/>
    <property type="match status" value="1"/>
</dbReference>
<comment type="similarity">
    <text evidence="8">Belongs to the glycosyl hydrolase 18 family.</text>
</comment>
<evidence type="ECO:0000256" key="8">
    <source>
        <dbReference type="RuleBase" id="RU004453"/>
    </source>
</evidence>
<dbReference type="Pfam" id="PF00704">
    <property type="entry name" value="Glyco_hydro_18"/>
    <property type="match status" value="1"/>
</dbReference>
<dbReference type="GO" id="GO:0006032">
    <property type="term" value="P:chitin catabolic process"/>
    <property type="evidence" value="ECO:0007669"/>
    <property type="project" value="UniProtKB-KW"/>
</dbReference>
<evidence type="ECO:0000256" key="7">
    <source>
        <dbReference type="RuleBase" id="RU000489"/>
    </source>
</evidence>
<dbReference type="OrthoDB" id="73875at2759"/>
<gene>
    <name evidence="10" type="ORF">M408DRAFT_17265</name>
</gene>
<dbReference type="EMBL" id="KN824313">
    <property type="protein sequence ID" value="KIM25610.1"/>
    <property type="molecule type" value="Genomic_DNA"/>
</dbReference>
<dbReference type="GO" id="GO:0000272">
    <property type="term" value="P:polysaccharide catabolic process"/>
    <property type="evidence" value="ECO:0007669"/>
    <property type="project" value="UniProtKB-KW"/>
</dbReference>
<dbReference type="GO" id="GO:0008061">
    <property type="term" value="F:chitin binding"/>
    <property type="evidence" value="ECO:0007669"/>
    <property type="project" value="InterPro"/>
</dbReference>
<keyword evidence="3" id="KW-0146">Chitin degradation</keyword>
<dbReference type="GO" id="GO:0005576">
    <property type="term" value="C:extracellular region"/>
    <property type="evidence" value="ECO:0007669"/>
    <property type="project" value="TreeGrafter"/>
</dbReference>
<dbReference type="InterPro" id="IPR001223">
    <property type="entry name" value="Glyco_hydro18_cat"/>
</dbReference>
<keyword evidence="11" id="KW-1185">Reference proteome</keyword>
<dbReference type="Gene3D" id="3.10.50.10">
    <property type="match status" value="1"/>
</dbReference>
<dbReference type="InterPro" id="IPR050314">
    <property type="entry name" value="Glycosyl_Hydrlase_18"/>
</dbReference>